<proteinExistence type="inferred from homology"/>
<keyword evidence="2 5" id="KW-0689">Ribosomal protein</keyword>
<protein>
    <recommendedName>
        <fullName evidence="4 5">Large ribosomal subunit protein uL29</fullName>
    </recommendedName>
</protein>
<reference evidence="6 7" key="1">
    <citation type="submission" date="2018-10" db="EMBL/GenBank/DDBJ databases">
        <title>Genomic Encyclopedia of Archaeal and Bacterial Type Strains, Phase II (KMG-II): from individual species to whole genera.</title>
        <authorList>
            <person name="Goeker M."/>
        </authorList>
    </citation>
    <scope>NUCLEOTIDE SEQUENCE [LARGE SCALE GENOMIC DNA]</scope>
    <source>
        <strain evidence="6 7">DSM 14954</strain>
    </source>
</reference>
<organism evidence="6 7">
    <name type="scientific">Solirubrobacter pauli</name>
    <dbReference type="NCBI Taxonomy" id="166793"/>
    <lineage>
        <taxon>Bacteria</taxon>
        <taxon>Bacillati</taxon>
        <taxon>Actinomycetota</taxon>
        <taxon>Thermoleophilia</taxon>
        <taxon>Solirubrobacterales</taxon>
        <taxon>Solirubrobacteraceae</taxon>
        <taxon>Solirubrobacter</taxon>
    </lineage>
</organism>
<dbReference type="InterPro" id="IPR050063">
    <property type="entry name" value="Ribosomal_protein_uL29"/>
</dbReference>
<comment type="caution">
    <text evidence="6">The sequence shown here is derived from an EMBL/GenBank/DDBJ whole genome shotgun (WGS) entry which is preliminary data.</text>
</comment>
<dbReference type="NCBIfam" id="TIGR00012">
    <property type="entry name" value="L29"/>
    <property type="match status" value="1"/>
</dbReference>
<dbReference type="GO" id="GO:0006412">
    <property type="term" value="P:translation"/>
    <property type="evidence" value="ECO:0007669"/>
    <property type="project" value="UniProtKB-UniRule"/>
</dbReference>
<dbReference type="InterPro" id="IPR001854">
    <property type="entry name" value="Ribosomal_uL29"/>
</dbReference>
<sequence>MKASELRDLDDKALGEHVANVRRELFGLRLQHATGELENTAGLRSAKRDVARALTVARQRGIDPTQKNNG</sequence>
<evidence type="ECO:0000256" key="4">
    <source>
        <dbReference type="ARBA" id="ARBA00035204"/>
    </source>
</evidence>
<keyword evidence="3 5" id="KW-0687">Ribonucleoprotein</keyword>
<evidence type="ECO:0000313" key="6">
    <source>
        <dbReference type="EMBL" id="RKQ93541.1"/>
    </source>
</evidence>
<dbReference type="Gene3D" id="1.10.287.310">
    <property type="match status" value="1"/>
</dbReference>
<dbReference type="OrthoDB" id="9815192at2"/>
<keyword evidence="7" id="KW-1185">Reference proteome</keyword>
<dbReference type="InterPro" id="IPR036049">
    <property type="entry name" value="Ribosomal_uL29_sf"/>
</dbReference>
<dbReference type="SUPFAM" id="SSF46561">
    <property type="entry name" value="Ribosomal protein L29 (L29p)"/>
    <property type="match status" value="1"/>
</dbReference>
<evidence type="ECO:0000313" key="7">
    <source>
        <dbReference type="Proteomes" id="UP000278962"/>
    </source>
</evidence>
<dbReference type="InterPro" id="IPR018254">
    <property type="entry name" value="Ribosomal_uL29_CS"/>
</dbReference>
<dbReference type="RefSeq" id="WP_121251762.1">
    <property type="nucleotide sequence ID" value="NZ_RBIL01000001.1"/>
</dbReference>
<dbReference type="PANTHER" id="PTHR10916">
    <property type="entry name" value="60S RIBOSOMAL PROTEIN L35/50S RIBOSOMAL PROTEIN L29"/>
    <property type="match status" value="1"/>
</dbReference>
<dbReference type="GO" id="GO:0003735">
    <property type="term" value="F:structural constituent of ribosome"/>
    <property type="evidence" value="ECO:0007669"/>
    <property type="project" value="InterPro"/>
</dbReference>
<accession>A0A660LK26</accession>
<evidence type="ECO:0000256" key="5">
    <source>
        <dbReference type="HAMAP-Rule" id="MF_00374"/>
    </source>
</evidence>
<evidence type="ECO:0000256" key="3">
    <source>
        <dbReference type="ARBA" id="ARBA00023274"/>
    </source>
</evidence>
<dbReference type="Proteomes" id="UP000278962">
    <property type="component" value="Unassembled WGS sequence"/>
</dbReference>
<dbReference type="CDD" id="cd00427">
    <property type="entry name" value="Ribosomal_L29_HIP"/>
    <property type="match status" value="1"/>
</dbReference>
<evidence type="ECO:0000256" key="1">
    <source>
        <dbReference type="ARBA" id="ARBA00009254"/>
    </source>
</evidence>
<name>A0A660LK26_9ACTN</name>
<evidence type="ECO:0000256" key="2">
    <source>
        <dbReference type="ARBA" id="ARBA00022980"/>
    </source>
</evidence>
<dbReference type="PROSITE" id="PS00579">
    <property type="entry name" value="RIBOSOMAL_L29"/>
    <property type="match status" value="1"/>
</dbReference>
<dbReference type="AlphaFoldDB" id="A0A660LK26"/>
<comment type="similarity">
    <text evidence="1 5">Belongs to the universal ribosomal protein uL29 family.</text>
</comment>
<dbReference type="Pfam" id="PF00831">
    <property type="entry name" value="Ribosomal_L29"/>
    <property type="match status" value="1"/>
</dbReference>
<dbReference type="PANTHER" id="PTHR10916:SF0">
    <property type="entry name" value="LARGE RIBOSOMAL SUBUNIT PROTEIN UL29C"/>
    <property type="match status" value="1"/>
</dbReference>
<dbReference type="HAMAP" id="MF_00374">
    <property type="entry name" value="Ribosomal_uL29"/>
    <property type="match status" value="1"/>
</dbReference>
<gene>
    <name evidence="5" type="primary">rpmC</name>
    <name evidence="6" type="ORF">C8N24_3409</name>
</gene>
<dbReference type="GO" id="GO:0022625">
    <property type="term" value="C:cytosolic large ribosomal subunit"/>
    <property type="evidence" value="ECO:0007669"/>
    <property type="project" value="TreeGrafter"/>
</dbReference>
<dbReference type="EMBL" id="RBIL01000001">
    <property type="protein sequence ID" value="RKQ93541.1"/>
    <property type="molecule type" value="Genomic_DNA"/>
</dbReference>
<dbReference type="FunFam" id="1.10.287.310:FF:000001">
    <property type="entry name" value="50S ribosomal protein L29"/>
    <property type="match status" value="1"/>
</dbReference>